<dbReference type="GO" id="GO:0000981">
    <property type="term" value="F:DNA-binding transcription factor activity, RNA polymerase II-specific"/>
    <property type="evidence" value="ECO:0007669"/>
    <property type="project" value="TreeGrafter"/>
</dbReference>
<evidence type="ECO:0000259" key="6">
    <source>
        <dbReference type="PROSITE" id="PS50157"/>
    </source>
</evidence>
<dbReference type="AlphaFoldDB" id="A0AAV5UC08"/>
<dbReference type="Pfam" id="PF00096">
    <property type="entry name" value="zf-C2H2"/>
    <property type="match status" value="2"/>
</dbReference>
<feature type="domain" description="C2H2-type" evidence="6">
    <location>
        <begin position="22"/>
        <end position="49"/>
    </location>
</feature>
<accession>A0AAV5UC08</accession>
<dbReference type="EMBL" id="BTSX01000006">
    <property type="protein sequence ID" value="GMT03914.1"/>
    <property type="molecule type" value="Genomic_DNA"/>
</dbReference>
<dbReference type="FunFam" id="3.30.160.60:FF:000478">
    <property type="entry name" value="Zinc finger protein 133"/>
    <property type="match status" value="1"/>
</dbReference>
<evidence type="ECO:0000313" key="8">
    <source>
        <dbReference type="Proteomes" id="UP001432027"/>
    </source>
</evidence>
<dbReference type="PANTHER" id="PTHR23226:SF377">
    <property type="entry name" value="ZINC FINGER AND SCAN DOMAIN-CONTAINING PROTEIN 20"/>
    <property type="match status" value="1"/>
</dbReference>
<keyword evidence="1" id="KW-0479">Metal-binding</keyword>
<evidence type="ECO:0000256" key="1">
    <source>
        <dbReference type="ARBA" id="ARBA00022723"/>
    </source>
</evidence>
<evidence type="ECO:0000256" key="4">
    <source>
        <dbReference type="ARBA" id="ARBA00022833"/>
    </source>
</evidence>
<feature type="domain" description="C2H2-type" evidence="6">
    <location>
        <begin position="54"/>
        <end position="77"/>
    </location>
</feature>
<dbReference type="PROSITE" id="PS50157">
    <property type="entry name" value="ZINC_FINGER_C2H2_2"/>
    <property type="match status" value="2"/>
</dbReference>
<name>A0AAV5UC08_9BILA</name>
<dbReference type="GO" id="GO:0008270">
    <property type="term" value="F:zinc ion binding"/>
    <property type="evidence" value="ECO:0007669"/>
    <property type="project" value="UniProtKB-KW"/>
</dbReference>
<protein>
    <recommendedName>
        <fullName evidence="6">C2H2-type domain-containing protein</fullName>
    </recommendedName>
</protein>
<feature type="non-terminal residue" evidence="7">
    <location>
        <position position="77"/>
    </location>
</feature>
<dbReference type="Proteomes" id="UP001432027">
    <property type="component" value="Unassembled WGS sequence"/>
</dbReference>
<proteinExistence type="predicted"/>
<comment type="caution">
    <text evidence="7">The sequence shown here is derived from an EMBL/GenBank/DDBJ whole genome shotgun (WGS) entry which is preliminary data.</text>
</comment>
<evidence type="ECO:0000256" key="3">
    <source>
        <dbReference type="ARBA" id="ARBA00022771"/>
    </source>
</evidence>
<dbReference type="Gene3D" id="3.30.160.60">
    <property type="entry name" value="Classic Zinc Finger"/>
    <property type="match status" value="2"/>
</dbReference>
<dbReference type="InterPro" id="IPR013087">
    <property type="entry name" value="Znf_C2H2_type"/>
</dbReference>
<keyword evidence="8" id="KW-1185">Reference proteome</keyword>
<sequence>WKHILTVHQKMHIDNDETRLPYKCEECGRRFAIKGNLINHKIIHSGNKESRRHFKCIDCGKIYNWQKDLNRHTRSHQ</sequence>
<evidence type="ECO:0000256" key="5">
    <source>
        <dbReference type="PROSITE-ProRule" id="PRU00042"/>
    </source>
</evidence>
<reference evidence="7" key="1">
    <citation type="submission" date="2023-10" db="EMBL/GenBank/DDBJ databases">
        <title>Genome assembly of Pristionchus species.</title>
        <authorList>
            <person name="Yoshida K."/>
            <person name="Sommer R.J."/>
        </authorList>
    </citation>
    <scope>NUCLEOTIDE SEQUENCE</scope>
    <source>
        <strain evidence="7">RS0144</strain>
    </source>
</reference>
<dbReference type="PROSITE" id="PS00028">
    <property type="entry name" value="ZINC_FINGER_C2H2_1"/>
    <property type="match status" value="2"/>
</dbReference>
<evidence type="ECO:0000256" key="2">
    <source>
        <dbReference type="ARBA" id="ARBA00022737"/>
    </source>
</evidence>
<dbReference type="SMART" id="SM00355">
    <property type="entry name" value="ZnF_C2H2"/>
    <property type="match status" value="2"/>
</dbReference>
<organism evidence="7 8">
    <name type="scientific">Pristionchus entomophagus</name>
    <dbReference type="NCBI Taxonomy" id="358040"/>
    <lineage>
        <taxon>Eukaryota</taxon>
        <taxon>Metazoa</taxon>
        <taxon>Ecdysozoa</taxon>
        <taxon>Nematoda</taxon>
        <taxon>Chromadorea</taxon>
        <taxon>Rhabditida</taxon>
        <taxon>Rhabditina</taxon>
        <taxon>Diplogasteromorpha</taxon>
        <taxon>Diplogasteroidea</taxon>
        <taxon>Neodiplogasteridae</taxon>
        <taxon>Pristionchus</taxon>
    </lineage>
</organism>
<keyword evidence="3 5" id="KW-0863">Zinc-finger</keyword>
<dbReference type="SUPFAM" id="SSF57667">
    <property type="entry name" value="beta-beta-alpha zinc fingers"/>
    <property type="match status" value="1"/>
</dbReference>
<gene>
    <name evidence="7" type="ORF">PENTCL1PPCAC_26088</name>
</gene>
<evidence type="ECO:0000313" key="7">
    <source>
        <dbReference type="EMBL" id="GMT03914.1"/>
    </source>
</evidence>
<keyword evidence="4" id="KW-0862">Zinc</keyword>
<dbReference type="GO" id="GO:0000978">
    <property type="term" value="F:RNA polymerase II cis-regulatory region sequence-specific DNA binding"/>
    <property type="evidence" value="ECO:0007669"/>
    <property type="project" value="TreeGrafter"/>
</dbReference>
<feature type="non-terminal residue" evidence="7">
    <location>
        <position position="1"/>
    </location>
</feature>
<dbReference type="PANTHER" id="PTHR23226">
    <property type="entry name" value="ZINC FINGER AND SCAN DOMAIN-CONTAINING"/>
    <property type="match status" value="1"/>
</dbReference>
<dbReference type="InterPro" id="IPR036236">
    <property type="entry name" value="Znf_C2H2_sf"/>
</dbReference>
<keyword evidence="2" id="KW-0677">Repeat</keyword>